<dbReference type="SUPFAM" id="SSF56281">
    <property type="entry name" value="Metallo-hydrolase/oxidoreductase"/>
    <property type="match status" value="1"/>
</dbReference>
<comment type="caution">
    <text evidence="2">The sequence shown here is derived from an EMBL/GenBank/DDBJ whole genome shotgun (WGS) entry which is preliminary data.</text>
</comment>
<dbReference type="RefSeq" id="WP_345924899.1">
    <property type="nucleotide sequence ID" value="NZ_JBDIVF010000002.1"/>
</dbReference>
<name>A0ABV2CPC8_9RHOO</name>
<dbReference type="InterPro" id="IPR036866">
    <property type="entry name" value="RibonucZ/Hydroxyglut_hydro"/>
</dbReference>
<dbReference type="Proteomes" id="UP001548590">
    <property type="component" value="Unassembled WGS sequence"/>
</dbReference>
<dbReference type="PANTHER" id="PTHR23131:SF4">
    <property type="entry name" value="METALLO-BETA-LACTAMASE SUPERFAMILY POTEIN"/>
    <property type="match status" value="1"/>
</dbReference>
<sequence length="339" mass="37818">MRNLSHPFPAAPQAPETLEVAPGVKWLRLALPWALDHINLWLIRDGAAWALVDTGLGDDATRALWPQILQALGRPLSRIIATHYHPDHLGNAQWLAAQTGAAIHMSFGEYLLAHALHSQSAGYDMASFHEHFRRHGLDSERLARMEARGNIYRRGVPELPAQFVRLLEGDRLRIGGRNWTAIAGHGHSPEHISLHCPEAGVLISGDMLLPRITTNISVPAAMPEEDAVARFLASLQKFRTLPAETLVLPAHGLPFRGMHARLDQLFTHHDERDASMLAALDTPRSAAELLPVLFPRPLDTHQLLFAMGEAIAHLNHLWRRDRLKRLEDSDGNILYQQTS</sequence>
<dbReference type="SMART" id="SM00849">
    <property type="entry name" value="Lactamase_B"/>
    <property type="match status" value="1"/>
</dbReference>
<organism evidence="2 3">
    <name type="scientific">Uliginosibacterium paludis</name>
    <dbReference type="NCBI Taxonomy" id="1615952"/>
    <lineage>
        <taxon>Bacteria</taxon>
        <taxon>Pseudomonadati</taxon>
        <taxon>Pseudomonadota</taxon>
        <taxon>Betaproteobacteria</taxon>
        <taxon>Rhodocyclales</taxon>
        <taxon>Zoogloeaceae</taxon>
        <taxon>Uliginosibacterium</taxon>
    </lineage>
</organism>
<dbReference type="InterPro" id="IPR050662">
    <property type="entry name" value="Sec-metab_biosynth-thioest"/>
</dbReference>
<dbReference type="Pfam" id="PF00753">
    <property type="entry name" value="Lactamase_B"/>
    <property type="match status" value="1"/>
</dbReference>
<evidence type="ECO:0000313" key="3">
    <source>
        <dbReference type="Proteomes" id="UP001548590"/>
    </source>
</evidence>
<feature type="domain" description="Metallo-beta-lactamase" evidence="1">
    <location>
        <begin position="37"/>
        <end position="251"/>
    </location>
</feature>
<dbReference type="Pfam" id="PF21221">
    <property type="entry name" value="B_lactamase-like_C"/>
    <property type="match status" value="1"/>
</dbReference>
<evidence type="ECO:0000313" key="2">
    <source>
        <dbReference type="EMBL" id="MET1489775.1"/>
    </source>
</evidence>
<evidence type="ECO:0000259" key="1">
    <source>
        <dbReference type="SMART" id="SM00849"/>
    </source>
</evidence>
<dbReference type="Gene3D" id="1.10.10.10">
    <property type="entry name" value="Winged helix-like DNA-binding domain superfamily/Winged helix DNA-binding domain"/>
    <property type="match status" value="1"/>
</dbReference>
<proteinExistence type="predicted"/>
<dbReference type="InterPro" id="IPR036388">
    <property type="entry name" value="WH-like_DNA-bd_sf"/>
</dbReference>
<keyword evidence="3" id="KW-1185">Reference proteome</keyword>
<reference evidence="2 3" key="1">
    <citation type="submission" date="2024-07" db="EMBL/GenBank/DDBJ databases">
        <title>Uliginosibacterium paludis KCTC:42655.</title>
        <authorList>
            <person name="Kim M.K."/>
        </authorList>
    </citation>
    <scope>NUCLEOTIDE SEQUENCE [LARGE SCALE GENOMIC DNA]</scope>
    <source>
        <strain evidence="2 3">KCTC 42655</strain>
    </source>
</reference>
<dbReference type="EMBL" id="JBEWLZ010000003">
    <property type="protein sequence ID" value="MET1489775.1"/>
    <property type="molecule type" value="Genomic_DNA"/>
</dbReference>
<accession>A0ABV2CPC8</accession>
<dbReference type="InterPro" id="IPR048933">
    <property type="entry name" value="B_lactamase-like_C"/>
</dbReference>
<dbReference type="InterPro" id="IPR001279">
    <property type="entry name" value="Metallo-B-lactamas"/>
</dbReference>
<protein>
    <submittedName>
        <fullName evidence="2">MBL fold metallo-hydrolase</fullName>
    </submittedName>
</protein>
<dbReference type="PANTHER" id="PTHR23131">
    <property type="entry name" value="ENDORIBONUCLEASE LACTB2"/>
    <property type="match status" value="1"/>
</dbReference>
<gene>
    <name evidence="2" type="ORF">ABVT11_08035</name>
</gene>
<dbReference type="Gene3D" id="3.60.15.10">
    <property type="entry name" value="Ribonuclease Z/Hydroxyacylglutathione hydrolase-like"/>
    <property type="match status" value="1"/>
</dbReference>